<dbReference type="GO" id="GO:0000166">
    <property type="term" value="F:nucleotide binding"/>
    <property type="evidence" value="ECO:0007669"/>
    <property type="project" value="InterPro"/>
</dbReference>
<organism evidence="3 4">
    <name type="scientific">Paenibacillus piri</name>
    <dbReference type="NCBI Taxonomy" id="2547395"/>
    <lineage>
        <taxon>Bacteria</taxon>
        <taxon>Bacillati</taxon>
        <taxon>Bacillota</taxon>
        <taxon>Bacilli</taxon>
        <taxon>Bacillales</taxon>
        <taxon>Paenibacillaceae</taxon>
        <taxon>Paenibacillus</taxon>
    </lineage>
</organism>
<dbReference type="Gene3D" id="3.40.50.720">
    <property type="entry name" value="NAD(P)-binding Rossmann-like Domain"/>
    <property type="match status" value="1"/>
</dbReference>
<evidence type="ECO:0000259" key="2">
    <source>
        <dbReference type="Pfam" id="PF22725"/>
    </source>
</evidence>
<dbReference type="Proteomes" id="UP000295636">
    <property type="component" value="Unassembled WGS sequence"/>
</dbReference>
<dbReference type="EMBL" id="SMRT01000003">
    <property type="protein sequence ID" value="TDF98676.1"/>
    <property type="molecule type" value="Genomic_DNA"/>
</dbReference>
<feature type="domain" description="GFO/IDH/MocA-like oxidoreductase" evidence="2">
    <location>
        <begin position="131"/>
        <end position="258"/>
    </location>
</feature>
<dbReference type="InterPro" id="IPR000683">
    <property type="entry name" value="Gfo/Idh/MocA-like_OxRdtase_N"/>
</dbReference>
<dbReference type="Pfam" id="PF01408">
    <property type="entry name" value="GFO_IDH_MocA"/>
    <property type="match status" value="1"/>
</dbReference>
<dbReference type="InterPro" id="IPR051317">
    <property type="entry name" value="Gfo/Idh/MocA_oxidoreduct"/>
</dbReference>
<keyword evidence="4" id="KW-1185">Reference proteome</keyword>
<dbReference type="PANTHER" id="PTHR43708:SF8">
    <property type="entry name" value="OXIDOREDUCTASE"/>
    <property type="match status" value="1"/>
</dbReference>
<dbReference type="SUPFAM" id="SSF51735">
    <property type="entry name" value="NAD(P)-binding Rossmann-fold domains"/>
    <property type="match status" value="1"/>
</dbReference>
<evidence type="ECO:0000313" key="3">
    <source>
        <dbReference type="EMBL" id="TDF98676.1"/>
    </source>
</evidence>
<dbReference type="PANTHER" id="PTHR43708">
    <property type="entry name" value="CONSERVED EXPRESSED OXIDOREDUCTASE (EUROFUNG)"/>
    <property type="match status" value="1"/>
</dbReference>
<dbReference type="RefSeq" id="WP_133226955.1">
    <property type="nucleotide sequence ID" value="NZ_SMRT01000003.1"/>
</dbReference>
<comment type="caution">
    <text evidence="3">The sequence shown here is derived from an EMBL/GenBank/DDBJ whole genome shotgun (WGS) entry which is preliminary data.</text>
</comment>
<dbReference type="Gene3D" id="3.30.360.10">
    <property type="entry name" value="Dihydrodipicolinate Reductase, domain 2"/>
    <property type="match status" value="1"/>
</dbReference>
<name>A0A4R5KST0_9BACL</name>
<dbReference type="AlphaFoldDB" id="A0A4R5KST0"/>
<evidence type="ECO:0000313" key="4">
    <source>
        <dbReference type="Proteomes" id="UP000295636"/>
    </source>
</evidence>
<dbReference type="InterPro" id="IPR055170">
    <property type="entry name" value="GFO_IDH_MocA-like_dom"/>
</dbReference>
<feature type="domain" description="Gfo/Idh/MocA-like oxidoreductase N-terminal" evidence="1">
    <location>
        <begin position="9"/>
        <end position="122"/>
    </location>
</feature>
<sequence length="338" mass="38043">MRILKGITIGAGHFAKIQMDAWSRVKGAKIAGIVSLNKGDARSLAGQFEVPFAGDSFDEIAERVQPDFIDICTPPDSHFHYVKLAADRGIPVLCQKPVAPTQEESQALVRYCKKRNVPVMINENWRWSAWYREIKRIISSGVLGTLFHVYFAMRTGDGYGDHPYPLQPYFKNMEKLLLYETGVHWLDTFRYLFGDIRSVYCQTRTWNPAVIGEDAVVVQLAFDSGMTGIFDANRVVYTETVRPPAYGWMMLEGDQGKLRLNESGQIYVTLRGSVETEHPYEIPIGWNGGCATGAQQHFIDCLHSGADFETDGETYLTSQNIVYACYESAKKDAVIVIK</sequence>
<dbReference type="InterPro" id="IPR036291">
    <property type="entry name" value="NAD(P)-bd_dom_sf"/>
</dbReference>
<reference evidence="3 4" key="1">
    <citation type="submission" date="2019-03" db="EMBL/GenBank/DDBJ databases">
        <title>This is whole genome sequence of Paenibacillus sp MS74 strain.</title>
        <authorList>
            <person name="Trinh H.N."/>
        </authorList>
    </citation>
    <scope>NUCLEOTIDE SEQUENCE [LARGE SCALE GENOMIC DNA]</scope>
    <source>
        <strain evidence="3 4">MS74</strain>
    </source>
</reference>
<protein>
    <submittedName>
        <fullName evidence="3">Gfo/Idh/MocA family oxidoreductase</fullName>
    </submittedName>
</protein>
<dbReference type="OrthoDB" id="9795543at2"/>
<dbReference type="Pfam" id="PF22725">
    <property type="entry name" value="GFO_IDH_MocA_C3"/>
    <property type="match status" value="1"/>
</dbReference>
<gene>
    <name evidence="3" type="ORF">E1757_09075</name>
</gene>
<dbReference type="SUPFAM" id="SSF55347">
    <property type="entry name" value="Glyceraldehyde-3-phosphate dehydrogenase-like, C-terminal domain"/>
    <property type="match status" value="1"/>
</dbReference>
<evidence type="ECO:0000259" key="1">
    <source>
        <dbReference type="Pfam" id="PF01408"/>
    </source>
</evidence>
<proteinExistence type="predicted"/>
<accession>A0A4R5KST0</accession>